<protein>
    <submittedName>
        <fullName evidence="1">PLCG2</fullName>
        <ecNumber evidence="1">3.1.4.11</ecNumber>
    </submittedName>
</protein>
<gene>
    <name evidence="1" type="ORF">LSAA_6092</name>
</gene>
<dbReference type="EC" id="3.1.4.11" evidence="1"/>
<keyword evidence="2" id="KW-1185">Reference proteome</keyword>
<dbReference type="EMBL" id="HG994594">
    <property type="protein sequence ID" value="CAF2862410.1"/>
    <property type="molecule type" value="Genomic_DNA"/>
</dbReference>
<organism evidence="1 2">
    <name type="scientific">Lepeophtheirus salmonis</name>
    <name type="common">Salmon louse</name>
    <name type="synonym">Caligus salmonis</name>
    <dbReference type="NCBI Taxonomy" id="72036"/>
    <lineage>
        <taxon>Eukaryota</taxon>
        <taxon>Metazoa</taxon>
        <taxon>Ecdysozoa</taxon>
        <taxon>Arthropoda</taxon>
        <taxon>Crustacea</taxon>
        <taxon>Multicrustacea</taxon>
        <taxon>Hexanauplia</taxon>
        <taxon>Copepoda</taxon>
        <taxon>Siphonostomatoida</taxon>
        <taxon>Caligidae</taxon>
        <taxon>Lepeophtheirus</taxon>
    </lineage>
</organism>
<reference evidence="1" key="1">
    <citation type="submission" date="2021-02" db="EMBL/GenBank/DDBJ databases">
        <authorList>
            <person name="Bekaert M."/>
        </authorList>
    </citation>
    <scope>NUCLEOTIDE SEQUENCE</scope>
    <source>
        <strain evidence="1">IoA-00</strain>
    </source>
</reference>
<dbReference type="GO" id="GO:0004435">
    <property type="term" value="F:phosphatidylinositol-4,5-bisphosphate phospholipase C activity"/>
    <property type="evidence" value="ECO:0007669"/>
    <property type="project" value="UniProtKB-EC"/>
</dbReference>
<name>A0A7R8H4L1_LEPSM</name>
<accession>A0A7R8H4L1</accession>
<keyword evidence="1" id="KW-0378">Hydrolase</keyword>
<dbReference type="Proteomes" id="UP000675881">
    <property type="component" value="Chromosome 15"/>
</dbReference>
<sequence length="122" mass="14181">MAHIIPRKKDECVKLKFLKDKYSNFRNKKEDLFYVQFESSDFFQVVTAAYLGRGGKSDNNIPVIPLQLIARLMEMTTTNPRMLSRDKTFPRMALIHFFLRSSFLGNEWKETLGLGMQELGPS</sequence>
<dbReference type="AlphaFoldDB" id="A0A7R8H4L1"/>
<proteinExistence type="predicted"/>
<evidence type="ECO:0000313" key="1">
    <source>
        <dbReference type="EMBL" id="CAF2862410.1"/>
    </source>
</evidence>
<evidence type="ECO:0000313" key="2">
    <source>
        <dbReference type="Proteomes" id="UP000675881"/>
    </source>
</evidence>